<feature type="compositionally biased region" description="Low complexity" evidence="1">
    <location>
        <begin position="185"/>
        <end position="198"/>
    </location>
</feature>
<evidence type="ECO:0000313" key="3">
    <source>
        <dbReference type="EMBL" id="KAK2548273.1"/>
    </source>
</evidence>
<feature type="compositionally biased region" description="Basic and acidic residues" evidence="1">
    <location>
        <begin position="166"/>
        <end position="184"/>
    </location>
</feature>
<keyword evidence="2" id="KW-0732">Signal</keyword>
<dbReference type="EMBL" id="JARQWQ010000151">
    <property type="protein sequence ID" value="KAK2548273.1"/>
    <property type="molecule type" value="Genomic_DNA"/>
</dbReference>
<evidence type="ECO:0000256" key="1">
    <source>
        <dbReference type="SAM" id="MobiDB-lite"/>
    </source>
</evidence>
<keyword evidence="4" id="KW-1185">Reference proteome</keyword>
<dbReference type="AlphaFoldDB" id="A0AAD9PSH7"/>
<feature type="signal peptide" evidence="2">
    <location>
        <begin position="1"/>
        <end position="18"/>
    </location>
</feature>
<protein>
    <submittedName>
        <fullName evidence="3">Uncharacterized protein</fullName>
    </submittedName>
</protein>
<feature type="region of interest" description="Disordered" evidence="1">
    <location>
        <begin position="560"/>
        <end position="615"/>
    </location>
</feature>
<feature type="region of interest" description="Disordered" evidence="1">
    <location>
        <begin position="166"/>
        <end position="198"/>
    </location>
</feature>
<dbReference type="Proteomes" id="UP001249851">
    <property type="component" value="Unassembled WGS sequence"/>
</dbReference>
<proteinExistence type="predicted"/>
<reference evidence="3" key="2">
    <citation type="journal article" date="2023" name="Science">
        <title>Genomic signatures of disease resistance in endangered staghorn corals.</title>
        <authorList>
            <person name="Vollmer S.V."/>
            <person name="Selwyn J.D."/>
            <person name="Despard B.A."/>
            <person name="Roesel C.L."/>
        </authorList>
    </citation>
    <scope>NUCLEOTIDE SEQUENCE</scope>
    <source>
        <strain evidence="3">K2</strain>
    </source>
</reference>
<organism evidence="3 4">
    <name type="scientific">Acropora cervicornis</name>
    <name type="common">Staghorn coral</name>
    <dbReference type="NCBI Taxonomy" id="6130"/>
    <lineage>
        <taxon>Eukaryota</taxon>
        <taxon>Metazoa</taxon>
        <taxon>Cnidaria</taxon>
        <taxon>Anthozoa</taxon>
        <taxon>Hexacorallia</taxon>
        <taxon>Scleractinia</taxon>
        <taxon>Astrocoeniina</taxon>
        <taxon>Acroporidae</taxon>
        <taxon>Acropora</taxon>
    </lineage>
</organism>
<reference evidence="3" key="1">
    <citation type="journal article" date="2023" name="G3 (Bethesda)">
        <title>Whole genome assembly and annotation of the endangered Caribbean coral Acropora cervicornis.</title>
        <authorList>
            <person name="Selwyn J.D."/>
            <person name="Vollmer S.V."/>
        </authorList>
    </citation>
    <scope>NUCLEOTIDE SEQUENCE</scope>
    <source>
        <strain evidence="3">K2</strain>
    </source>
</reference>
<evidence type="ECO:0000313" key="4">
    <source>
        <dbReference type="Proteomes" id="UP001249851"/>
    </source>
</evidence>
<accession>A0AAD9PSH7</accession>
<name>A0AAD9PSH7_ACRCE</name>
<feature type="chain" id="PRO_5042092136" evidence="2">
    <location>
        <begin position="19"/>
        <end position="848"/>
    </location>
</feature>
<feature type="compositionally biased region" description="Pro residues" evidence="1">
    <location>
        <begin position="579"/>
        <end position="615"/>
    </location>
</feature>
<comment type="caution">
    <text evidence="3">The sequence shown here is derived from an EMBL/GenBank/DDBJ whole genome shotgun (WGS) entry which is preliminary data.</text>
</comment>
<evidence type="ECO:0000256" key="2">
    <source>
        <dbReference type="SAM" id="SignalP"/>
    </source>
</evidence>
<gene>
    <name evidence="3" type="ORF">P5673_031600</name>
</gene>
<sequence length="848" mass="93103">MLVISLGIIMRALSLGSGLRYEVETHSMISDQHEIGKEWNPKWTIPFFSDALWKAQRALRHTSKTHKKLHGSVSWTRLKDKGRTITVYHNGSSSSSSKSRQHFIGRRSDVALVRKPTWNLHTLYDPKLYKKQLTNNKEPEMDDEPYIVLPPDNTISTKEEAFKLDEEVDPEKTGSQKPTVKETETTMSTQTTTPSTTAQTTPLITTQILTSATTITPTTIPPTTIPPPSTTKPTEKIQEINIQAETLKRAFPTSPTNINLNLEIADPGEGHESEQQGIEPMPTIRSAYPLIPQEESSEQPTPKIIIAAIPPVADASPTQQPRIIVAQPGGQVQPPPQIVVLPQPTLAPISATVQTAQAQAQYVIAAPLPTQPPSPVILNQPAPIPIAAPRSQVTVSSFPPASITINSPPPNPPMGAINNMIVPPSSTNPQEGPIYSMNTGGFPFPLIPAFPAMASPVTQFSSMASLPLLSPLPQGYDPLIYNSLTGMFANAIRNALVQPQPYALASALALGASQAQARNQPLDILTAALTQALAQNIQQGIQPISNTKLLQALSQAISQAQSPGTGAASYPPQQWPQAQPQPPPPLPPRQPPPPQQPPQPPSNPQPPPIYYPIPVPANPVIPFSQPMRDFTTDKNNEHFSMNTVGKALAKALIKAAKRIADHNQPLNTYRRIQSRRMHRDRDDEHLRERSYVPSIVPPSPDLNYKNYSPDDFLRTLKLPCRLKDGDYTNEKLLEKTLARTSILLLANDLLEEECVFIDTRNAKCIADSSNSDHQFIRACSCLKSSDGLYAMAVKSRKESCNGTFYVMLARLIERSRNECVGKFIMKFIQNMKLVVKELSRVASILGMD</sequence>